<name>A0A081BJF3_9LACO</name>
<evidence type="ECO:0000256" key="4">
    <source>
        <dbReference type="ARBA" id="ARBA00023316"/>
    </source>
</evidence>
<dbReference type="InterPro" id="IPR004629">
    <property type="entry name" value="WecG_TagA_CpsF"/>
</dbReference>
<dbReference type="NCBIfam" id="TIGR00696">
    <property type="entry name" value="wecG_tagA_cpsF"/>
    <property type="match status" value="1"/>
</dbReference>
<dbReference type="AlphaFoldDB" id="A0A081BJF3"/>
<dbReference type="STRING" id="1291743.LOSG293_200370"/>
<dbReference type="EMBL" id="BBJM01000020">
    <property type="protein sequence ID" value="GAK48171.1"/>
    <property type="molecule type" value="Genomic_DNA"/>
</dbReference>
<comment type="similarity">
    <text evidence="5">Belongs to the glycosyltransferase 26 family. TagA/TarA subfamily.</text>
</comment>
<dbReference type="PANTHER" id="PTHR34136">
    <property type="match status" value="1"/>
</dbReference>
<dbReference type="GO" id="GO:0071555">
    <property type="term" value="P:cell wall organization"/>
    <property type="evidence" value="ECO:0007669"/>
    <property type="project" value="UniProtKB-KW"/>
</dbReference>
<protein>
    <recommendedName>
        <fullName evidence="5">N-acetylglucosaminyldiphosphoundecaprenol N-acetyl-beta-D-mannosaminyltransferase</fullName>
        <ecNumber evidence="5">2.4.1.187</ecNumber>
    </recommendedName>
    <alternativeName>
        <fullName evidence="5">N-acetylmannosaminyltransferase</fullName>
    </alternativeName>
    <alternativeName>
        <fullName evidence="5">UDP-N-acetylmannosamine transferase</fullName>
    </alternativeName>
    <alternativeName>
        <fullName evidence="5">UDP-N-acetylmannosamine:N-acetylglucosaminyl pyrophosphorylundecaprenol N-acetylmannosaminyltransferase</fullName>
    </alternativeName>
</protein>
<evidence type="ECO:0000256" key="1">
    <source>
        <dbReference type="ARBA" id="ARBA00022676"/>
    </source>
</evidence>
<dbReference type="CDD" id="cd06533">
    <property type="entry name" value="Glyco_transf_WecG_TagA"/>
    <property type="match status" value="1"/>
</dbReference>
<comment type="caution">
    <text evidence="6">The sequence shown here is derived from an EMBL/GenBank/DDBJ whole genome shotgun (WGS) entry which is preliminary data.</text>
</comment>
<keyword evidence="1 5" id="KW-0328">Glycosyltransferase</keyword>
<dbReference type="GO" id="GO:0019350">
    <property type="term" value="P:teichoic acid biosynthetic process"/>
    <property type="evidence" value="ECO:0007669"/>
    <property type="project" value="UniProtKB-UniRule"/>
</dbReference>
<comment type="catalytic activity">
    <reaction evidence="5">
        <text>UDP-N-acetyl-alpha-D-mannosamine + N-acetyl-alpha-D-glucosaminyl-di-trans,octa-cis-undecaprenyl diphosphate = N-acetyl-beta-D-mannosaminyl-(1-&gt;4)-N-acetyl-alpha-D-glucosaminyl di-trans,octa-cis-undecaprenyl diphosphate + UDP + H(+)</text>
        <dbReference type="Rhea" id="RHEA:16053"/>
        <dbReference type="ChEBI" id="CHEBI:15378"/>
        <dbReference type="ChEBI" id="CHEBI:58223"/>
        <dbReference type="ChEBI" id="CHEBI:62959"/>
        <dbReference type="ChEBI" id="CHEBI:68623"/>
        <dbReference type="ChEBI" id="CHEBI:132210"/>
        <dbReference type="EC" id="2.4.1.187"/>
    </reaction>
</comment>
<dbReference type="InterPro" id="IPR034714">
    <property type="entry name" value="TagA_TarA"/>
</dbReference>
<dbReference type="OrthoDB" id="9771846at2"/>
<comment type="pathway">
    <text evidence="5">Cell wall biogenesis; teichoic acid biosynthesis.</text>
</comment>
<keyword evidence="4 5" id="KW-0961">Cell wall biogenesis/degradation</keyword>
<dbReference type="UniPathway" id="UPA00632"/>
<evidence type="ECO:0000256" key="3">
    <source>
        <dbReference type="ARBA" id="ARBA00022944"/>
    </source>
</evidence>
<dbReference type="EC" id="2.4.1.187" evidence="5"/>
<dbReference type="Pfam" id="PF03808">
    <property type="entry name" value="Glyco_tran_WecG"/>
    <property type="match status" value="1"/>
</dbReference>
<organism evidence="6 7">
    <name type="scientific">Secundilactobacillus oryzae JCM 18671</name>
    <dbReference type="NCBI Taxonomy" id="1291743"/>
    <lineage>
        <taxon>Bacteria</taxon>
        <taxon>Bacillati</taxon>
        <taxon>Bacillota</taxon>
        <taxon>Bacilli</taxon>
        <taxon>Lactobacillales</taxon>
        <taxon>Lactobacillaceae</taxon>
        <taxon>Secundilactobacillus</taxon>
    </lineage>
</organism>
<keyword evidence="3 5" id="KW-0777">Teichoic acid biosynthesis</keyword>
<dbReference type="HAMAP" id="MF_02070">
    <property type="entry name" value="TagA_TarA"/>
    <property type="match status" value="1"/>
</dbReference>
<evidence type="ECO:0000313" key="6">
    <source>
        <dbReference type="EMBL" id="GAK48171.1"/>
    </source>
</evidence>
<evidence type="ECO:0000313" key="7">
    <source>
        <dbReference type="Proteomes" id="UP000028700"/>
    </source>
</evidence>
<proteinExistence type="inferred from homology"/>
<reference evidence="6" key="1">
    <citation type="journal article" date="2014" name="Genome Announc.">
        <title>Draft Genome Sequence of Lactobacillus oryzae Strain SG293T.</title>
        <authorList>
            <person name="Tanizawa Y."/>
            <person name="Fujisawa T."/>
            <person name="Mochizuki T."/>
            <person name="Kaminuma E."/>
            <person name="Nakamura Y."/>
            <person name="Tohno M."/>
        </authorList>
    </citation>
    <scope>NUCLEOTIDE SEQUENCE [LARGE SCALE GENOMIC DNA]</scope>
    <source>
        <strain evidence="6">SG293</strain>
    </source>
</reference>
<gene>
    <name evidence="6" type="ORF">LOSG293_200370</name>
</gene>
<evidence type="ECO:0000256" key="5">
    <source>
        <dbReference type="HAMAP-Rule" id="MF_02070"/>
    </source>
</evidence>
<sequence length="243" mass="27897">MFILKFQFSTVTVLGIPFINTTNDTFVHQLFEEINTDQNIFVVTANPEIVMYADEHPEYAEIIKQADYITPDGIGIIKGAQILGQPLQERITGYDTFLSLLDWADANHKSAFFVGAKPEVMNDLRTTLQEKYPNLVLAGTYDGYFETDEHIVAAIQLTQPDMVFAALGFPKQEEFIIKNRHLTNALWMGLGGSFDVLSGHVQRAPKFWQRAHAEWLYRVLKEPWRIKRLMVLPKYLSKVRKSK</sequence>
<keyword evidence="7" id="KW-1185">Reference proteome</keyword>
<dbReference type="Proteomes" id="UP000028700">
    <property type="component" value="Unassembled WGS sequence"/>
</dbReference>
<accession>A0A081BJF3</accession>
<keyword evidence="2 5" id="KW-0808">Transferase</keyword>
<evidence type="ECO:0000256" key="2">
    <source>
        <dbReference type="ARBA" id="ARBA00022679"/>
    </source>
</evidence>
<dbReference type="GO" id="GO:0047244">
    <property type="term" value="F:N-acetylglucosaminyldiphosphoundecaprenol N-acetyl-beta-D-mannosaminyltransferase activity"/>
    <property type="evidence" value="ECO:0007669"/>
    <property type="project" value="UniProtKB-UniRule"/>
</dbReference>
<dbReference type="PANTHER" id="PTHR34136:SF1">
    <property type="entry name" value="UDP-N-ACETYL-D-MANNOSAMINURONIC ACID TRANSFERASE"/>
    <property type="match status" value="1"/>
</dbReference>
<dbReference type="eggNOG" id="COG1922">
    <property type="taxonomic scope" value="Bacteria"/>
</dbReference>
<comment type="function">
    <text evidence="5">Catalyzes the conversion of GlcNAc-PP-undecaprenol into ManNAc-GlcNAc-PP-undecaprenol, the first committed lipid intermediate in the de novo synthesis of teichoic acid.</text>
</comment>